<dbReference type="EMBL" id="AJVK01017875">
    <property type="status" value="NOT_ANNOTATED_CDS"/>
    <property type="molecule type" value="Genomic_DNA"/>
</dbReference>
<dbReference type="EnsemblMetazoa" id="PPAI010200-RA">
    <property type="protein sequence ID" value="PPAI010200-PA"/>
    <property type="gene ID" value="PPAI010200"/>
</dbReference>
<dbReference type="InterPro" id="IPR002403">
    <property type="entry name" value="Cyt_P450_E_grp-IV"/>
</dbReference>
<dbReference type="GO" id="GO:0005506">
    <property type="term" value="F:iron ion binding"/>
    <property type="evidence" value="ECO:0007669"/>
    <property type="project" value="InterPro"/>
</dbReference>
<dbReference type="PANTHER" id="PTHR24279">
    <property type="entry name" value="CYTOCHROME P450"/>
    <property type="match status" value="1"/>
</dbReference>
<evidence type="ECO:0000256" key="10">
    <source>
        <dbReference type="ARBA" id="ARBA00023033"/>
    </source>
</evidence>
<evidence type="ECO:0000313" key="12">
    <source>
        <dbReference type="EnsemblMetazoa" id="PPAI010200-PA"/>
    </source>
</evidence>
<dbReference type="VEuPathDB" id="VectorBase:PPAI010200"/>
<dbReference type="PRINTS" id="PR00385">
    <property type="entry name" value="P450"/>
</dbReference>
<evidence type="ECO:0000256" key="7">
    <source>
        <dbReference type="ARBA" id="ARBA00022723"/>
    </source>
</evidence>
<dbReference type="FunFam" id="1.10.630.10:FF:000006">
    <property type="entry name" value="Cytochrome P450 302a1, mitochondrial"/>
    <property type="match status" value="1"/>
</dbReference>
<evidence type="ECO:0008006" key="14">
    <source>
        <dbReference type="Google" id="ProtNLM"/>
    </source>
</evidence>
<evidence type="ECO:0000313" key="13">
    <source>
        <dbReference type="Proteomes" id="UP000092462"/>
    </source>
</evidence>
<evidence type="ECO:0000256" key="11">
    <source>
        <dbReference type="PIRSR" id="PIRSR602403-1"/>
    </source>
</evidence>
<dbReference type="InterPro" id="IPR050479">
    <property type="entry name" value="CYP11_CYP27_families"/>
</dbReference>
<dbReference type="Proteomes" id="UP000092462">
    <property type="component" value="Unassembled WGS sequence"/>
</dbReference>
<keyword evidence="7 11" id="KW-0479">Metal-binding</keyword>
<accession>A0A1B0F0M7</accession>
<evidence type="ECO:0000256" key="6">
    <source>
        <dbReference type="ARBA" id="ARBA00022617"/>
    </source>
</evidence>
<evidence type="ECO:0000256" key="4">
    <source>
        <dbReference type="ARBA" id="ARBA00004406"/>
    </source>
</evidence>
<comment type="similarity">
    <text evidence="5">Belongs to the cytochrome P450 family.</text>
</comment>
<dbReference type="InterPro" id="IPR001128">
    <property type="entry name" value="Cyt_P450"/>
</dbReference>
<dbReference type="PANTHER" id="PTHR24279:SF120">
    <property type="entry name" value="CYTOCHROME P450"/>
    <property type="match status" value="1"/>
</dbReference>
<proteinExistence type="inferred from homology"/>
<evidence type="ECO:0000256" key="3">
    <source>
        <dbReference type="ARBA" id="ARBA00004174"/>
    </source>
</evidence>
<keyword evidence="9 11" id="KW-0408">Iron</keyword>
<dbReference type="VEuPathDB" id="VectorBase:PPAPM1_007191"/>
<name>A0A1B0F0M7_PHLPP</name>
<dbReference type="InterPro" id="IPR036396">
    <property type="entry name" value="Cyt_P450_sf"/>
</dbReference>
<dbReference type="Gene3D" id="1.10.630.10">
    <property type="entry name" value="Cytochrome P450"/>
    <property type="match status" value="2"/>
</dbReference>
<keyword evidence="8" id="KW-0560">Oxidoreductase</keyword>
<dbReference type="GO" id="GO:0016705">
    <property type="term" value="F:oxidoreductase activity, acting on paired donors, with incorporation or reduction of molecular oxygen"/>
    <property type="evidence" value="ECO:0007669"/>
    <property type="project" value="InterPro"/>
</dbReference>
<evidence type="ECO:0000256" key="9">
    <source>
        <dbReference type="ARBA" id="ARBA00023004"/>
    </source>
</evidence>
<dbReference type="AlphaFoldDB" id="A0A1B0F0M7"/>
<reference evidence="12" key="1">
    <citation type="submission" date="2022-08" db="UniProtKB">
        <authorList>
            <consortium name="EnsemblMetazoa"/>
        </authorList>
    </citation>
    <scope>IDENTIFICATION</scope>
    <source>
        <strain evidence="12">Israel</strain>
    </source>
</reference>
<dbReference type="SUPFAM" id="SSF48264">
    <property type="entry name" value="Cytochrome P450"/>
    <property type="match status" value="2"/>
</dbReference>
<dbReference type="Pfam" id="PF00067">
    <property type="entry name" value="p450"/>
    <property type="match status" value="3"/>
</dbReference>
<protein>
    <recommendedName>
        <fullName evidence="14">Cytochrome P450</fullName>
    </recommendedName>
</protein>
<dbReference type="GO" id="GO:0005789">
    <property type="term" value="C:endoplasmic reticulum membrane"/>
    <property type="evidence" value="ECO:0007669"/>
    <property type="project" value="UniProtKB-SubCell"/>
</dbReference>
<evidence type="ECO:0000256" key="5">
    <source>
        <dbReference type="ARBA" id="ARBA00010617"/>
    </source>
</evidence>
<dbReference type="PRINTS" id="PR00465">
    <property type="entry name" value="EP450IV"/>
</dbReference>
<dbReference type="VEuPathDB" id="VectorBase:PPAPM1_005025"/>
<evidence type="ECO:0000256" key="1">
    <source>
        <dbReference type="ARBA" id="ARBA00001971"/>
    </source>
</evidence>
<comment type="subcellular location">
    <subcellularLocation>
        <location evidence="4">Endoplasmic reticulum membrane</location>
        <topology evidence="4">Peripheral membrane protein</topology>
    </subcellularLocation>
    <subcellularLocation>
        <location evidence="3">Microsome membrane</location>
        <topology evidence="3">Peripheral membrane protein</topology>
    </subcellularLocation>
</comment>
<sequence length="972" mass="112546">VRRRCRDKANFDYKYLSIKSTVERSRCGQTRKLFCAMAIAECLTCSSFGVDTVNVKQYNEVPGPSAFELVKSSLPGGKYYKKDFADFLSSFRQEYGDISKIPGVFGKNDIILVYDPEDFKTVFQTQGQYPIRRGVDTIVHYRSKVRRDFYEGVIGFADQGKSWWDFRQKVNAVMMKPQITRKYVPSVDEVTQDFVKRLHSLRDKNMETPSDFYAELNMWALESIAQITMDTRLGIFDNTTNKNMHSLMSDLKVFFDLTYRLNFQLSFWKYFPTASYRKLTQSTDNMYKVIQHYVNIGIRKIKDNADDEENEGVLKKLLEIDPKVATIMVMDALFAGVDTTSTATFSVLYVLAKNPEKQDKLRQELMKILPEKTSPLTVENMSNMPYLRACIKEALRLYPVTFGNFRSTGQDLVLKGYHIPKDTDILMGNQITQMEDKYFDKPYEFKPERWIRPPNSKITCPVSATSHPFSYLPFGFGTRMCVGRRFAEMEIESLVSRLHTSSSENQHVAALEVDTVNVKPYNEIPGPSAFELVKSSSLPGGKYYKKDFVDFLSAFRQEYGDISKIPGVFGKNDIILVYDPEDFKTVFQTQGQYPIRRGIETIHHYRTKVRKDFYQGVIGFADQGKSWWDFRQKVNAVMMKPQITRKYVPSVDEVTQDFVKRLHSLRDKNMETPSDLYVELNMWALESIAQITLDTRLGIFDNSTNKNMHSLMNDLKVFFDLTYRLNFQLSFWKYFPTASYRKLTQSTDNMYKVIQHYVNIGIQKIKDDPDNEENEGVLKKLLEIDPKVATVMAMDALFAGVDSTSTATFSVLYVLAKNPEKQDKLRQELMKILPEKTSPLTVENMSNMPYLRACIKEALRLYPVTFGNFRSTGQDLVLKGYHIPKNRWIRPPNSKMTCPVNATSHPFSYLPFGFGIRMCVGRRFAEMEIESLVSRLVRTYNIDWRYPDPKIKSLTINMPVSDLKLRLTELEE</sequence>
<dbReference type="PROSITE" id="PS00086">
    <property type="entry name" value="CYTOCHROME_P450"/>
    <property type="match status" value="2"/>
</dbReference>
<keyword evidence="6 11" id="KW-0349">Heme</keyword>
<dbReference type="CDD" id="cd11054">
    <property type="entry name" value="CYP24A1-like"/>
    <property type="match status" value="2"/>
</dbReference>
<feature type="binding site" description="axial binding residue" evidence="11">
    <location>
        <position position="481"/>
    </location>
    <ligand>
        <name>heme</name>
        <dbReference type="ChEBI" id="CHEBI:30413"/>
    </ligand>
    <ligandPart>
        <name>Fe</name>
        <dbReference type="ChEBI" id="CHEBI:18248"/>
    </ligandPart>
</feature>
<comment type="function">
    <text evidence="2">May be involved in the metabolism of insect hormones and in the breakdown of synthetic insecticides.</text>
</comment>
<evidence type="ECO:0000256" key="2">
    <source>
        <dbReference type="ARBA" id="ARBA00003690"/>
    </source>
</evidence>
<keyword evidence="13" id="KW-1185">Reference proteome</keyword>
<keyword evidence="10" id="KW-0503">Monooxygenase</keyword>
<dbReference type="GO" id="GO:0020037">
    <property type="term" value="F:heme binding"/>
    <property type="evidence" value="ECO:0007669"/>
    <property type="project" value="InterPro"/>
</dbReference>
<dbReference type="InterPro" id="IPR017972">
    <property type="entry name" value="Cyt_P450_CS"/>
</dbReference>
<evidence type="ECO:0000256" key="8">
    <source>
        <dbReference type="ARBA" id="ARBA00023002"/>
    </source>
</evidence>
<organism evidence="12 13">
    <name type="scientific">Phlebotomus papatasi</name>
    <name type="common">Sandfly</name>
    <dbReference type="NCBI Taxonomy" id="29031"/>
    <lineage>
        <taxon>Eukaryota</taxon>
        <taxon>Metazoa</taxon>
        <taxon>Ecdysozoa</taxon>
        <taxon>Arthropoda</taxon>
        <taxon>Hexapoda</taxon>
        <taxon>Insecta</taxon>
        <taxon>Pterygota</taxon>
        <taxon>Neoptera</taxon>
        <taxon>Endopterygota</taxon>
        <taxon>Diptera</taxon>
        <taxon>Nematocera</taxon>
        <taxon>Psychodoidea</taxon>
        <taxon>Psychodidae</taxon>
        <taxon>Phlebotomus</taxon>
        <taxon>Phlebotomus</taxon>
    </lineage>
</organism>
<dbReference type="GO" id="GO:0004497">
    <property type="term" value="F:monooxygenase activity"/>
    <property type="evidence" value="ECO:0007669"/>
    <property type="project" value="UniProtKB-KW"/>
</dbReference>
<comment type="cofactor">
    <cofactor evidence="1 11">
        <name>heme</name>
        <dbReference type="ChEBI" id="CHEBI:30413"/>
    </cofactor>
</comment>